<dbReference type="NCBIfam" id="TIGR00874">
    <property type="entry name" value="talAB"/>
    <property type="match status" value="1"/>
</dbReference>
<comment type="function">
    <text evidence="12">Catalyzes the rate-limiting step of the non-oxidative phase in the pentose phosphate pathway. Catalyzes the reversible conversion of sedheptulose-7-phosphate and D-glyceraldehyde 3-phosphate into erythrose-4-phosphate and beta-D-fructose 6-phosphate.</text>
</comment>
<evidence type="ECO:0000256" key="11">
    <source>
        <dbReference type="PROSITE-ProRule" id="PRU00221"/>
    </source>
</evidence>
<dbReference type="InterPro" id="IPR001680">
    <property type="entry name" value="WD40_rpt"/>
</dbReference>
<dbReference type="InterPro" id="IPR019775">
    <property type="entry name" value="WD40_repeat_CS"/>
</dbReference>
<evidence type="ECO:0000256" key="6">
    <source>
        <dbReference type="ARBA" id="ARBA00022679"/>
    </source>
</evidence>
<evidence type="ECO:0000256" key="9">
    <source>
        <dbReference type="ARBA" id="ARBA00023270"/>
    </source>
</evidence>
<keyword evidence="8 12" id="KW-0570">Pentose shunt</keyword>
<dbReference type="CDD" id="cd00957">
    <property type="entry name" value="Transaldolase_TalAB"/>
    <property type="match status" value="1"/>
</dbReference>
<dbReference type="STRING" id="656916.A0A2G7FFR0"/>
<dbReference type="EC" id="2.2.1.2" evidence="3 12"/>
<dbReference type="InterPro" id="IPR051944">
    <property type="entry name" value="BEACH_domain_protein"/>
</dbReference>
<comment type="similarity">
    <text evidence="2">Belongs to the transaldolase family. Type 1 subfamily.</text>
</comment>
<dbReference type="InterPro" id="IPR011993">
    <property type="entry name" value="PH-like_dom_sf"/>
</dbReference>
<keyword evidence="9" id="KW-0704">Schiff base</keyword>
<protein>
    <recommendedName>
        <fullName evidence="4 12">Transaldolase</fullName>
        <ecNumber evidence="3 12">2.2.1.2</ecNumber>
    </recommendedName>
</protein>
<dbReference type="InterPro" id="IPR018225">
    <property type="entry name" value="Transaldolase_AS"/>
</dbReference>
<keyword evidence="6 12" id="KW-0808">Transferase</keyword>
<dbReference type="Proteomes" id="UP000231358">
    <property type="component" value="Unassembled WGS sequence"/>
</dbReference>
<dbReference type="InterPro" id="IPR056252">
    <property type="entry name" value="Alfy-like_Arm-like"/>
</dbReference>
<dbReference type="PROSITE" id="PS01054">
    <property type="entry name" value="TRANSALDOLASE_1"/>
    <property type="match status" value="1"/>
</dbReference>
<dbReference type="GO" id="GO:0004801">
    <property type="term" value="F:transaldolase activity"/>
    <property type="evidence" value="ECO:0007669"/>
    <property type="project" value="UniProtKB-EC"/>
</dbReference>
<dbReference type="SMART" id="SM01026">
    <property type="entry name" value="Beach"/>
    <property type="match status" value="1"/>
</dbReference>
<dbReference type="PANTHER" id="PTHR46108">
    <property type="entry name" value="BLUE CHEESE"/>
    <property type="match status" value="1"/>
</dbReference>
<proteinExistence type="inferred from homology"/>
<evidence type="ECO:0000313" key="17">
    <source>
        <dbReference type="Proteomes" id="UP000231358"/>
    </source>
</evidence>
<feature type="compositionally biased region" description="Basic and acidic residues" evidence="13">
    <location>
        <begin position="1583"/>
        <end position="1605"/>
    </location>
</feature>
<dbReference type="CDD" id="cd01201">
    <property type="entry name" value="PH_BEACH"/>
    <property type="match status" value="1"/>
</dbReference>
<dbReference type="InterPro" id="IPR004730">
    <property type="entry name" value="Transaldolase_1"/>
</dbReference>
<dbReference type="InterPro" id="IPR023362">
    <property type="entry name" value="PH-BEACH_dom"/>
</dbReference>
<keyword evidence="17" id="KW-1185">Reference proteome</keyword>
<evidence type="ECO:0000256" key="2">
    <source>
        <dbReference type="ARBA" id="ARBA00008012"/>
    </source>
</evidence>
<comment type="caution">
    <text evidence="16">The sequence shown here is derived from an EMBL/GenBank/DDBJ whole genome shotgun (WGS) entry which is preliminary data.</text>
</comment>
<feature type="domain" description="BEACH-type PH" evidence="15">
    <location>
        <begin position="1680"/>
        <end position="1809"/>
    </location>
</feature>
<dbReference type="Pfam" id="PF00923">
    <property type="entry name" value="TAL_FSA"/>
    <property type="match status" value="1"/>
</dbReference>
<keyword evidence="5 11" id="KW-0853">WD repeat</keyword>
<feature type="region of interest" description="Disordered" evidence="13">
    <location>
        <begin position="1583"/>
        <end position="1645"/>
    </location>
</feature>
<dbReference type="SUPFAM" id="SSF81837">
    <property type="entry name" value="BEACH domain"/>
    <property type="match status" value="1"/>
</dbReference>
<dbReference type="EMBL" id="NEXV01000707">
    <property type="protein sequence ID" value="PIG79145.1"/>
    <property type="molecule type" value="Genomic_DNA"/>
</dbReference>
<dbReference type="Pfam" id="PF00400">
    <property type="entry name" value="WD40"/>
    <property type="match status" value="1"/>
</dbReference>
<evidence type="ECO:0000259" key="15">
    <source>
        <dbReference type="PROSITE" id="PS51783"/>
    </source>
</evidence>
<evidence type="ECO:0000256" key="3">
    <source>
        <dbReference type="ARBA" id="ARBA00013151"/>
    </source>
</evidence>
<dbReference type="PANTHER" id="PTHR46108:SF4">
    <property type="entry name" value="BLUE CHEESE"/>
    <property type="match status" value="1"/>
</dbReference>
<dbReference type="PROSITE" id="PS50197">
    <property type="entry name" value="BEACH"/>
    <property type="match status" value="1"/>
</dbReference>
<dbReference type="InterPro" id="IPR036372">
    <property type="entry name" value="BEACH_dom_sf"/>
</dbReference>
<reference evidence="16 17" key="1">
    <citation type="submission" date="2017-05" db="EMBL/GenBank/DDBJ databases">
        <title>Genome sequence for an aflatoxigenic pathogen of Argentinian peanut, Aspergillus arachidicola.</title>
        <authorList>
            <person name="Moore G."/>
            <person name="Beltz S.B."/>
            <person name="Mack B.M."/>
        </authorList>
    </citation>
    <scope>NUCLEOTIDE SEQUENCE [LARGE SCALE GENOMIC DNA]</scope>
    <source>
        <strain evidence="16 17">CBS 117610</strain>
    </source>
</reference>
<dbReference type="InterPro" id="IPR013785">
    <property type="entry name" value="Aldolase_TIM"/>
</dbReference>
<name>A0A2G7FFR0_9EURO</name>
<dbReference type="FunFam" id="3.20.20.70:FF:000088">
    <property type="entry name" value="Transaldolase"/>
    <property type="match status" value="1"/>
</dbReference>
<dbReference type="CDD" id="cd06071">
    <property type="entry name" value="Beach"/>
    <property type="match status" value="1"/>
</dbReference>
<dbReference type="InterPro" id="IPR013320">
    <property type="entry name" value="ConA-like_dom_sf"/>
</dbReference>
<dbReference type="Gene3D" id="1.10.1540.10">
    <property type="entry name" value="BEACH domain"/>
    <property type="match status" value="1"/>
</dbReference>
<evidence type="ECO:0000256" key="12">
    <source>
        <dbReference type="RuleBase" id="RU000501"/>
    </source>
</evidence>
<evidence type="ECO:0000256" key="13">
    <source>
        <dbReference type="SAM" id="MobiDB-lite"/>
    </source>
</evidence>
<organism evidence="16 17">
    <name type="scientific">Aspergillus arachidicola</name>
    <dbReference type="NCBI Taxonomy" id="656916"/>
    <lineage>
        <taxon>Eukaryota</taxon>
        <taxon>Fungi</taxon>
        <taxon>Dikarya</taxon>
        <taxon>Ascomycota</taxon>
        <taxon>Pezizomycotina</taxon>
        <taxon>Eurotiomycetes</taxon>
        <taxon>Eurotiomycetidae</taxon>
        <taxon>Eurotiales</taxon>
        <taxon>Aspergillaceae</taxon>
        <taxon>Aspergillus</taxon>
        <taxon>Aspergillus subgen. Circumdati</taxon>
    </lineage>
</organism>
<dbReference type="Pfam" id="PF23295">
    <property type="entry name" value="Arm_4"/>
    <property type="match status" value="1"/>
</dbReference>
<dbReference type="InterPro" id="IPR015943">
    <property type="entry name" value="WD40/YVTN_repeat-like_dom_sf"/>
</dbReference>
<gene>
    <name evidence="16" type="ORF">AARAC_007710</name>
</gene>
<evidence type="ECO:0000256" key="8">
    <source>
        <dbReference type="ARBA" id="ARBA00023126"/>
    </source>
</evidence>
<dbReference type="GO" id="GO:0006098">
    <property type="term" value="P:pentose-phosphate shunt"/>
    <property type="evidence" value="ECO:0007669"/>
    <property type="project" value="UniProtKB-UniPathway"/>
</dbReference>
<dbReference type="PROSITE" id="PS51783">
    <property type="entry name" value="PH_BEACH"/>
    <property type="match status" value="1"/>
</dbReference>
<dbReference type="Pfam" id="PF14844">
    <property type="entry name" value="PH_BEACH"/>
    <property type="match status" value="1"/>
</dbReference>
<dbReference type="InterPro" id="IPR001585">
    <property type="entry name" value="TAL/FSA"/>
</dbReference>
<evidence type="ECO:0000259" key="14">
    <source>
        <dbReference type="PROSITE" id="PS50197"/>
    </source>
</evidence>
<evidence type="ECO:0000256" key="5">
    <source>
        <dbReference type="ARBA" id="ARBA00022574"/>
    </source>
</evidence>
<comment type="catalytic activity">
    <reaction evidence="10 12">
        <text>D-sedoheptulose 7-phosphate + D-glyceraldehyde 3-phosphate = D-erythrose 4-phosphate + beta-D-fructose 6-phosphate</text>
        <dbReference type="Rhea" id="RHEA:17053"/>
        <dbReference type="ChEBI" id="CHEBI:16897"/>
        <dbReference type="ChEBI" id="CHEBI:57483"/>
        <dbReference type="ChEBI" id="CHEBI:57634"/>
        <dbReference type="ChEBI" id="CHEBI:59776"/>
        <dbReference type="EC" id="2.2.1.2"/>
    </reaction>
</comment>
<feature type="repeat" description="WD" evidence="11">
    <location>
        <begin position="2273"/>
        <end position="2314"/>
    </location>
</feature>
<comment type="pathway">
    <text evidence="1 12">Carbohydrate degradation; pentose phosphate pathway; D-glyceraldehyde 3-phosphate and beta-D-fructose 6-phosphate from D-ribose 5-phosphate and D-xylulose 5-phosphate (non-oxidative stage): step 2/3.</text>
</comment>
<evidence type="ECO:0000256" key="4">
    <source>
        <dbReference type="ARBA" id="ARBA00018292"/>
    </source>
</evidence>
<dbReference type="SUPFAM" id="SSF50729">
    <property type="entry name" value="PH domain-like"/>
    <property type="match status" value="1"/>
</dbReference>
<dbReference type="GO" id="GO:0005737">
    <property type="term" value="C:cytoplasm"/>
    <property type="evidence" value="ECO:0007669"/>
    <property type="project" value="InterPro"/>
</dbReference>
<dbReference type="Gene3D" id="2.30.29.30">
    <property type="entry name" value="Pleckstrin-homology domain (PH domain)/Phosphotyrosine-binding domain (PTB)"/>
    <property type="match status" value="1"/>
</dbReference>
<accession>A0A2G7FFR0</accession>
<dbReference type="InterPro" id="IPR036322">
    <property type="entry name" value="WD40_repeat_dom_sf"/>
</dbReference>
<sequence length="2765" mass="309520">MSRSTSALSRSLSSATQRPAAPELSPVLDKLKVICGEDIVTSQVASTATECLLRLRHTFIDNEHPIEAKETFRHLHGFQTLLDLLRKVSQCYGSHGSSKDERKDLLSVYKDGLAALAESLRDHVGNKRYFANRIAGGGEVTLEEAFTNLARKVDSIQGDTEQFYGAILAAALCQETVASIFTTLSTKFQTAEELSLDGIREEVDRCVGKSETVEVPELLGPFVRVWLTQSSASISEHRVQRLAVPACLVQLAAQSQRNITMLHSTGIITLILPLLFNEERPAPERQLYQELAKMLCTLGISNLNDVAALYRQAHDCPKVLQFLVDVLKCSKEPPSIQFDLSLHGYCSLELSTMGRSFPPATSSGYTLAVWARFDQFDKNTHTTIFGAFDASQTCFLLAYLEKDTRNFILQTSIRGSRPSVRFKSIAFEPNRWPPRVQSFFGTPQDLAMRLGKGISTSRWSLANAILFEEAYSDDMIAVFYNLGPRYYGNFQDCLGSFQTYKASAALNLRNEHMHAGKEESSDIVTAIRRKASTLIREECIAVNVSPLSVLDDDDSNNIDESRLVKYLSKQAAKNLHQLTKSGGNAVAVNGGTPAINDALTQAHGIGILTGHPVVAIPQALDDASWRIGGCAAVHLSLVHAARSAESTLLAVEALYEAVQDNWRNSEAMEKENGYGILAALLREKLAWPVTGATTGSKTSNVCSTYEERSTLAFELLRLTLKFVGYDFDQPNRSIITNPLAYRVLLVDLEVWRYGEMPLIELYYSQYCIFASESKFRRFNAKRLARMRVNKKLLEALKGEEFTMEGLRLFTSAFGSLMEGCLSADLLRFLALFITYGIHKPKEPSRLQKKKSLRFNPAARLPTPNPDKKYVSSTTIAIEMLRMYCSLLCNAHDLGPIKRFAKAVTNKWLLYLMCEDEPEIVILATKIMARLIVIHGGSYSKKFNDKTGGYIIMRHCLKKWWSIPTMWPICFAILFGVDIGKVNVDRTFDQLSLSELFCLNGEAQVVYPEMLPVISDMLQSGLKQTVFAEDFSLVNEQNPDALQDRLAHLAKPSMSSSAPAGTTGAHLSLLTAIVDFFAVAQIKSQSYREFAARPEYVQSLVSILFPVVIGSDSVSPNVEMSSQSRTGGLAFDDHNLVPRPRSRRTSELQTTTVEQPGSHDDSGGPLRRGSSFILVTSDRRKHMPSSLRIRCAFSHVKIDSKGTTNHPLITAILNLALSVFSEQLLERKEFSGLGLYLKTPPGFPEHQAYFNSWVLRSLLSTLQDAIFSRVELLSEPRVLTNLGRFATHLGEAVYEGWFVDGATATLEFAGTVLEYLQRPEVSRLKSIRLCNQAIATIRSIVFRVVLFGLSEVDGTEALSFLKRLSYWQVVLLSGETQPDHLQLLCYLLYTKLIDKNENVRLAAAGLFRIMLVQKPIEMSAILSQATEPLQQRLSGGFEALVGMEDIAFLQWVDDQADDLNALFFGILSKAWETFVQEENKNLESSARTRLSRRQEKLKQWGQVEKLSDEMIRKHEATFPHWVSNISASEFLKYQRALQDQQDSSTFMWAALAHLNMDLRRYGGVFAEQKERRWRLDQTEGRSRMRLRTVPDDSGDRQDYQPKRKASEPPMMRLDTNITSPNGDSLGLTPTAMAADHSEGNSQGIGPDSRSVFEESFEMIDDPKADLEDYEDKNRKVMRSLHRGDQVDSVCNMSRIVGLEACEGLLILGKDHIYILDNFFQRSDGEIVNVWQAPTEERDPYVRMITGRESNERKSQEHETRSWKWSDLISVSKRRFLFRDVALEIFFTDGTSYLLTLISSPARDNLCSQLATKAPQVTGSVGHSRPEDVWRFETLRSPEDAPQSLGSRFASVFGHSPAHPATRKWVKGEISNFHYLMLINTLAGRTFNDLTQYPVFPWVLADYTSEELDLTNPKTFRDLSKPMGCQTPEREGEFRERYKAFAEMGAGDSPPFHYGTHYSSAMIVSSYLIRLQPFVKSYLLLQGGTFDHADRLFYSIGKAWESASRGNMSDVRELIPEFFYLPEFLVNSNKYDFGVLQNMTTAIDSVELPPWAKGDPKIFIQKHREALESPYVTQNLHHWIDLVFGCKQKGEAAIEAVNVFHHLSYQGAKDVDAIDDPVERLATIGIIHNFGQTPHQIFNRPHSQREDVRYKIPQLDRLAESLTQQPLSLLDIGERVSSLSMKQDRLLCAAALRLNIPPAYDKYMEWGFFDGSVRFYSADSRKLLGHFEHLHIGQLSAAIFADSRTLVTSGTDCTVSTWTFTSTAKSVDLQPAGSLFGHRSPVTVLAVSRSFSVLLSASTDGQIMLWDLNRQTFVRELPAKGHVDCARINDVTGEIAVCRGSRISLYTLNGALLLDQAVCESDDDQVMSCVFYEGVNNEWQERELLFTGHRRGVVNIWSKIVHNGRFEFELIRQLHHTDSSRDNGANISSGISCILTLPHVVYTGDEVGKVLKASGTVVVCDSGDFATIGKYKPQDATTNPSLILAASKKPEYATLIDAAVEYGKQHGSNVDEKVDATLDRLLVEFGKKILEIIPGKVSTEVDARLSFDTQASIDKALHIIKLYEENGISKDRVLIKIASTWEGIKAAQVLQRDHGINCNLTLMFSTVQAIAAAEAGAYLISPFVGRILDWYKAAHKRDYSAEEDPGVKSVQNIFNYYKKHGYNTIVMGASFRNTGEITELAGCDYLTISPNLLEDLYNSTAAVPKKLDAASATGLDIPKKTYINDEALFRFEFNEEAMAVEKLREGISKFAADAVTLKDILKQKIQA</sequence>
<dbReference type="Gene3D" id="3.20.20.70">
    <property type="entry name" value="Aldolase class I"/>
    <property type="match status" value="1"/>
</dbReference>
<dbReference type="SUPFAM" id="SSF51569">
    <property type="entry name" value="Aldolase"/>
    <property type="match status" value="1"/>
</dbReference>
<evidence type="ECO:0000256" key="7">
    <source>
        <dbReference type="ARBA" id="ARBA00022737"/>
    </source>
</evidence>
<evidence type="ECO:0000313" key="16">
    <source>
        <dbReference type="EMBL" id="PIG79145.1"/>
    </source>
</evidence>
<dbReference type="Pfam" id="PF02138">
    <property type="entry name" value="Beach"/>
    <property type="match status" value="1"/>
</dbReference>
<dbReference type="FunFam" id="1.10.1540.10:FF:000002">
    <property type="entry name" value="WD repeat and FYVE domain containing 3"/>
    <property type="match status" value="1"/>
</dbReference>
<dbReference type="SUPFAM" id="SSF50978">
    <property type="entry name" value="WD40 repeat-like"/>
    <property type="match status" value="1"/>
</dbReference>
<keyword evidence="7" id="KW-0677">Repeat</keyword>
<dbReference type="Gene3D" id="2.130.10.10">
    <property type="entry name" value="YVTN repeat-like/Quinoprotein amine dehydrogenase"/>
    <property type="match status" value="1"/>
</dbReference>
<dbReference type="GO" id="GO:0005975">
    <property type="term" value="P:carbohydrate metabolic process"/>
    <property type="evidence" value="ECO:0007669"/>
    <property type="project" value="InterPro"/>
</dbReference>
<feature type="compositionally biased region" description="Polar residues" evidence="13">
    <location>
        <begin position="1115"/>
        <end position="1125"/>
    </location>
</feature>
<dbReference type="PROSITE" id="PS00678">
    <property type="entry name" value="WD_REPEATS_1"/>
    <property type="match status" value="1"/>
</dbReference>
<dbReference type="SUPFAM" id="SSF49899">
    <property type="entry name" value="Concanavalin A-like lectins/glucanases"/>
    <property type="match status" value="1"/>
</dbReference>
<feature type="region of interest" description="Disordered" evidence="13">
    <location>
        <begin position="1115"/>
        <end position="1167"/>
    </location>
</feature>
<dbReference type="UniPathway" id="UPA00115">
    <property type="reaction ID" value="UER00414"/>
</dbReference>
<dbReference type="PROSITE" id="PS50082">
    <property type="entry name" value="WD_REPEATS_2"/>
    <property type="match status" value="1"/>
</dbReference>
<feature type="domain" description="BEACH" evidence="14">
    <location>
        <begin position="1848"/>
        <end position="2143"/>
    </location>
</feature>
<dbReference type="InterPro" id="IPR000409">
    <property type="entry name" value="BEACH_dom"/>
</dbReference>
<dbReference type="SMART" id="SM00320">
    <property type="entry name" value="WD40"/>
    <property type="match status" value="2"/>
</dbReference>
<evidence type="ECO:0000256" key="10">
    <source>
        <dbReference type="ARBA" id="ARBA00048810"/>
    </source>
</evidence>
<dbReference type="PROSITE" id="PS00958">
    <property type="entry name" value="TRANSALDOLASE_2"/>
    <property type="match status" value="1"/>
</dbReference>
<dbReference type="PROSITE" id="PS50294">
    <property type="entry name" value="WD_REPEATS_REGION"/>
    <property type="match status" value="1"/>
</dbReference>
<evidence type="ECO:0000256" key="1">
    <source>
        <dbReference type="ARBA" id="ARBA00004857"/>
    </source>
</evidence>